<evidence type="ECO:0000313" key="2">
    <source>
        <dbReference type="Proteomes" id="UP000790709"/>
    </source>
</evidence>
<dbReference type="Proteomes" id="UP000790709">
    <property type="component" value="Unassembled WGS sequence"/>
</dbReference>
<gene>
    <name evidence="1" type="ORF">BV22DRAFT_1036798</name>
</gene>
<accession>A0ACB8BCQ6</accession>
<evidence type="ECO:0000313" key="1">
    <source>
        <dbReference type="EMBL" id="KAH7923044.1"/>
    </source>
</evidence>
<reference evidence="1" key="1">
    <citation type="journal article" date="2021" name="New Phytol.">
        <title>Evolutionary innovations through gain and loss of genes in the ectomycorrhizal Boletales.</title>
        <authorList>
            <person name="Wu G."/>
            <person name="Miyauchi S."/>
            <person name="Morin E."/>
            <person name="Kuo A."/>
            <person name="Drula E."/>
            <person name="Varga T."/>
            <person name="Kohler A."/>
            <person name="Feng B."/>
            <person name="Cao Y."/>
            <person name="Lipzen A."/>
            <person name="Daum C."/>
            <person name="Hundley H."/>
            <person name="Pangilinan J."/>
            <person name="Johnson J."/>
            <person name="Barry K."/>
            <person name="LaButti K."/>
            <person name="Ng V."/>
            <person name="Ahrendt S."/>
            <person name="Min B."/>
            <person name="Choi I.G."/>
            <person name="Park H."/>
            <person name="Plett J.M."/>
            <person name="Magnuson J."/>
            <person name="Spatafora J.W."/>
            <person name="Nagy L.G."/>
            <person name="Henrissat B."/>
            <person name="Grigoriev I.V."/>
            <person name="Yang Z.L."/>
            <person name="Xu J."/>
            <person name="Martin F.M."/>
        </authorList>
    </citation>
    <scope>NUCLEOTIDE SEQUENCE</scope>
    <source>
        <strain evidence="1">KUC20120723A-06</strain>
    </source>
</reference>
<keyword evidence="2" id="KW-1185">Reference proteome</keyword>
<name>A0ACB8BCQ6_9AGAM</name>
<proteinExistence type="predicted"/>
<dbReference type="EMBL" id="MU266464">
    <property type="protein sequence ID" value="KAH7923044.1"/>
    <property type="molecule type" value="Genomic_DNA"/>
</dbReference>
<organism evidence="1 2">
    <name type="scientific">Leucogyrophana mollusca</name>
    <dbReference type="NCBI Taxonomy" id="85980"/>
    <lineage>
        <taxon>Eukaryota</taxon>
        <taxon>Fungi</taxon>
        <taxon>Dikarya</taxon>
        <taxon>Basidiomycota</taxon>
        <taxon>Agaricomycotina</taxon>
        <taxon>Agaricomycetes</taxon>
        <taxon>Agaricomycetidae</taxon>
        <taxon>Boletales</taxon>
        <taxon>Boletales incertae sedis</taxon>
        <taxon>Leucogyrophana</taxon>
    </lineage>
</organism>
<protein>
    <submittedName>
        <fullName evidence="1">Uncharacterized protein</fullName>
    </submittedName>
</protein>
<comment type="caution">
    <text evidence="1">The sequence shown here is derived from an EMBL/GenBank/DDBJ whole genome shotgun (WGS) entry which is preliminary data.</text>
</comment>
<sequence>MLVKPTIALALASASALAAAKGCQYGDLRNATWNLDVYEEDNCNLPSHSPQKHEWFGGSLTPGTKKWTCSPCGELMSVRNKVGSWVFRAENHLWLSWYNNKGCKDEDVIYPSKSPRFLFCLWVRFGGGFGGGCR</sequence>